<evidence type="ECO:0000256" key="4">
    <source>
        <dbReference type="SAM" id="MobiDB-lite"/>
    </source>
</evidence>
<protein>
    <submittedName>
        <fullName evidence="5">Uncharacterized protein</fullName>
    </submittedName>
</protein>
<organism evidence="5 6">
    <name type="scientific">Gopherus agassizii</name>
    <name type="common">Agassiz's desert tortoise</name>
    <dbReference type="NCBI Taxonomy" id="38772"/>
    <lineage>
        <taxon>Eukaryota</taxon>
        <taxon>Metazoa</taxon>
        <taxon>Chordata</taxon>
        <taxon>Craniata</taxon>
        <taxon>Vertebrata</taxon>
        <taxon>Euteleostomi</taxon>
        <taxon>Archelosauria</taxon>
        <taxon>Testudinata</taxon>
        <taxon>Testudines</taxon>
        <taxon>Cryptodira</taxon>
        <taxon>Durocryptodira</taxon>
        <taxon>Testudinoidea</taxon>
        <taxon>Testudinidae</taxon>
        <taxon>Gopherus</taxon>
    </lineage>
</organism>
<comment type="similarity">
    <text evidence="1">Belongs to the bacterial ribosomal protein bL27 family.</text>
</comment>
<evidence type="ECO:0000313" key="6">
    <source>
        <dbReference type="Proteomes" id="UP000291020"/>
    </source>
</evidence>
<keyword evidence="2" id="KW-0689">Ribosomal protein</keyword>
<dbReference type="InterPro" id="IPR001684">
    <property type="entry name" value="Ribosomal_bL27"/>
</dbReference>
<dbReference type="GO" id="GO:0005762">
    <property type="term" value="C:mitochondrial large ribosomal subunit"/>
    <property type="evidence" value="ECO:0007669"/>
    <property type="project" value="TreeGrafter"/>
</dbReference>
<proteinExistence type="inferred from homology"/>
<dbReference type="GO" id="GO:0006412">
    <property type="term" value="P:translation"/>
    <property type="evidence" value="ECO:0007669"/>
    <property type="project" value="InterPro"/>
</dbReference>
<dbReference type="Gene3D" id="2.40.50.100">
    <property type="match status" value="1"/>
</dbReference>
<dbReference type="AlphaFoldDB" id="A0A452H5Y0"/>
<feature type="region of interest" description="Disordered" evidence="4">
    <location>
        <begin position="30"/>
        <end position="52"/>
    </location>
</feature>
<dbReference type="PANTHER" id="PTHR15893">
    <property type="entry name" value="RIBOSOMAL PROTEIN L27"/>
    <property type="match status" value="1"/>
</dbReference>
<dbReference type="PANTHER" id="PTHR15893:SF0">
    <property type="entry name" value="LARGE RIBOSOMAL SUBUNIT PROTEIN BL27M"/>
    <property type="match status" value="1"/>
</dbReference>
<reference evidence="6" key="1">
    <citation type="journal article" date="2017" name="PLoS ONE">
        <title>The Agassiz's desert tortoise genome provides a resource for the conservation of a threatened species.</title>
        <authorList>
            <person name="Tollis M."/>
            <person name="DeNardo D.F."/>
            <person name="Cornelius J.A."/>
            <person name="Dolby G.A."/>
            <person name="Edwards T."/>
            <person name="Henen B.T."/>
            <person name="Karl A.E."/>
            <person name="Murphy R.W."/>
            <person name="Kusumi K."/>
        </authorList>
    </citation>
    <scope>NUCLEOTIDE SEQUENCE [LARGE SCALE GENOMIC DNA]</scope>
</reference>
<reference evidence="5" key="3">
    <citation type="submission" date="2025-09" db="UniProtKB">
        <authorList>
            <consortium name="Ensembl"/>
        </authorList>
    </citation>
    <scope>IDENTIFICATION</scope>
</reference>
<evidence type="ECO:0000256" key="1">
    <source>
        <dbReference type="ARBA" id="ARBA00010797"/>
    </source>
</evidence>
<keyword evidence="6" id="KW-1185">Reference proteome</keyword>
<dbReference type="Proteomes" id="UP000291020">
    <property type="component" value="Unassembled WGS sequence"/>
</dbReference>
<evidence type="ECO:0000256" key="2">
    <source>
        <dbReference type="ARBA" id="ARBA00022980"/>
    </source>
</evidence>
<evidence type="ECO:0000256" key="3">
    <source>
        <dbReference type="ARBA" id="ARBA00023274"/>
    </source>
</evidence>
<evidence type="ECO:0000313" key="5">
    <source>
        <dbReference type="Ensembl" id="ENSGAGP00000009925.1"/>
    </source>
</evidence>
<dbReference type="GO" id="GO:0003735">
    <property type="term" value="F:structural constituent of ribosome"/>
    <property type="evidence" value="ECO:0007669"/>
    <property type="project" value="InterPro"/>
</dbReference>
<name>A0A452H5Y0_9SAUR</name>
<accession>A0A452H5Y0</accession>
<dbReference type="SUPFAM" id="SSF110324">
    <property type="entry name" value="Ribosomal L27 protein-like"/>
    <property type="match status" value="1"/>
</dbReference>
<dbReference type="Pfam" id="PF01016">
    <property type="entry name" value="Ribosomal_L27"/>
    <property type="match status" value="1"/>
</dbReference>
<sequence length="124" mass="13156">LSCPAPALSLRSPHHLQAAALGLVSAEPGTAPGAGCSHRESSHGGSDSKTEGAFVHAGNTLAPHRITRRHPRAHVGMGCNKALCALEDGTVRFTKEVYVVVLYKTFINLVLTKEVESFKLVTML</sequence>
<feature type="compositionally biased region" description="Basic and acidic residues" evidence="4">
    <location>
        <begin position="37"/>
        <end position="50"/>
    </location>
</feature>
<dbReference type="Ensembl" id="ENSGAGT00000011398.1">
    <property type="protein sequence ID" value="ENSGAGP00000009925.1"/>
    <property type="gene ID" value="ENSGAGG00000007806.1"/>
</dbReference>
<reference evidence="5" key="2">
    <citation type="submission" date="2025-08" db="UniProtKB">
        <authorList>
            <consortium name="Ensembl"/>
        </authorList>
    </citation>
    <scope>IDENTIFICATION</scope>
</reference>
<dbReference type="STRING" id="38772.ENSGAGP00000009925"/>
<keyword evidence="3" id="KW-0687">Ribonucleoprotein</keyword>